<keyword evidence="6 14" id="KW-0479">Metal-binding</keyword>
<keyword evidence="15" id="KW-1133">Transmembrane helix</keyword>
<evidence type="ECO:0000256" key="9">
    <source>
        <dbReference type="ARBA" id="ARBA00022833"/>
    </source>
</evidence>
<gene>
    <name evidence="19" type="ORF">g.23424</name>
</gene>
<dbReference type="InterPro" id="IPR042097">
    <property type="entry name" value="Aminopeptidase_N-like_N_sf"/>
</dbReference>
<dbReference type="InterPro" id="IPR050344">
    <property type="entry name" value="Peptidase_M1_aminopeptidases"/>
</dbReference>
<proteinExistence type="inferred from homology"/>
<dbReference type="GO" id="GO:0098552">
    <property type="term" value="C:side of membrane"/>
    <property type="evidence" value="ECO:0007669"/>
    <property type="project" value="UniProtKB-KW"/>
</dbReference>
<dbReference type="InterPro" id="IPR024571">
    <property type="entry name" value="ERAP1-like_C_dom"/>
</dbReference>
<keyword evidence="12" id="KW-0325">Glycoprotein</keyword>
<evidence type="ECO:0000256" key="2">
    <source>
        <dbReference type="ARBA" id="ARBA00010136"/>
    </source>
</evidence>
<dbReference type="PRINTS" id="PR00756">
    <property type="entry name" value="ALADIPTASE"/>
</dbReference>
<organism evidence="19">
    <name type="scientific">Clastoptera arizonana</name>
    <name type="common">Arizona spittle bug</name>
    <dbReference type="NCBI Taxonomy" id="38151"/>
    <lineage>
        <taxon>Eukaryota</taxon>
        <taxon>Metazoa</taxon>
        <taxon>Ecdysozoa</taxon>
        <taxon>Arthropoda</taxon>
        <taxon>Hexapoda</taxon>
        <taxon>Insecta</taxon>
        <taxon>Pterygota</taxon>
        <taxon>Neoptera</taxon>
        <taxon>Paraneoptera</taxon>
        <taxon>Hemiptera</taxon>
        <taxon>Auchenorrhyncha</taxon>
        <taxon>Cercopoidea</taxon>
        <taxon>Clastopteridae</taxon>
        <taxon>Clastoptera</taxon>
    </lineage>
</organism>
<dbReference type="GO" id="GO:0005615">
    <property type="term" value="C:extracellular space"/>
    <property type="evidence" value="ECO:0007669"/>
    <property type="project" value="TreeGrafter"/>
</dbReference>
<keyword evidence="10" id="KW-0482">Metalloprotease</keyword>
<evidence type="ECO:0000256" key="7">
    <source>
        <dbReference type="ARBA" id="ARBA00022729"/>
    </source>
</evidence>
<dbReference type="PANTHER" id="PTHR11533:SF294">
    <property type="entry name" value="THYROTROPIN-RELEASING HORMONE-DEGRADING ECTOENZYME"/>
    <property type="match status" value="1"/>
</dbReference>
<keyword evidence="9 14" id="KW-0862">Zinc</keyword>
<keyword evidence="11 15" id="KW-0472">Membrane</keyword>
<evidence type="ECO:0000313" key="19">
    <source>
        <dbReference type="EMBL" id="JAS29538.1"/>
    </source>
</evidence>
<keyword evidence="3" id="KW-1003">Cell membrane</keyword>
<evidence type="ECO:0000256" key="11">
    <source>
        <dbReference type="ARBA" id="ARBA00023136"/>
    </source>
</evidence>
<dbReference type="GO" id="GO:0042277">
    <property type="term" value="F:peptide binding"/>
    <property type="evidence" value="ECO:0007669"/>
    <property type="project" value="TreeGrafter"/>
</dbReference>
<keyword evidence="7" id="KW-0732">Signal</keyword>
<dbReference type="GO" id="GO:0043171">
    <property type="term" value="P:peptide catabolic process"/>
    <property type="evidence" value="ECO:0007669"/>
    <property type="project" value="TreeGrafter"/>
</dbReference>
<dbReference type="InterPro" id="IPR034016">
    <property type="entry name" value="M1_APN-typ"/>
</dbReference>
<feature type="non-terminal residue" evidence="19">
    <location>
        <position position="1"/>
    </location>
</feature>
<dbReference type="InterPro" id="IPR001930">
    <property type="entry name" value="Peptidase_M1"/>
</dbReference>
<name>A0A1B6DV32_9HEMI</name>
<keyword evidence="5" id="KW-0645">Protease</keyword>
<evidence type="ECO:0000256" key="5">
    <source>
        <dbReference type="ARBA" id="ARBA00022670"/>
    </source>
</evidence>
<keyword evidence="8" id="KW-0378">Hydrolase</keyword>
<dbReference type="CDD" id="cd09601">
    <property type="entry name" value="M1_APN-Q_like"/>
    <property type="match status" value="1"/>
</dbReference>
<feature type="domain" description="Peptidase M1 membrane alanine aminopeptidase" evidence="16">
    <location>
        <begin position="372"/>
        <end position="592"/>
    </location>
</feature>
<dbReference type="Gene3D" id="2.60.40.1730">
    <property type="entry name" value="tricorn interacting facor f3 domain"/>
    <property type="match status" value="1"/>
</dbReference>
<dbReference type="AlphaFoldDB" id="A0A1B6DV32"/>
<evidence type="ECO:0000256" key="14">
    <source>
        <dbReference type="PIRSR" id="PIRSR634016-3"/>
    </source>
</evidence>
<evidence type="ECO:0000256" key="3">
    <source>
        <dbReference type="ARBA" id="ARBA00022475"/>
    </source>
</evidence>
<sequence length="1027" mass="120092">QPRVFVNNILHVNYLSTRFQLSVESASCYTVVVIITDYNITSEKMVHTKPKIPGSNIEFHRAGGKFVTYRTAIFLVIMFLSILVVVFFLGRFSLAELYKLADDASVLLQLVDPFHYSLLIKPILDNTNITSERFTFSGQVDILIRIEEDTKEIQLNSRRLNILTDRTMLRRVTDPEERPHFENMMEADLLQNIELWKSVTENVVSIRHQEILIANEKFTIYTIDPLLAGSVHLLSIHFKGKIDEEAIGLYRTKYIDGDNKLRWIINTKFEPNNARQMFPCFDEIDHKALFSITVYQPKGYRAFSNMAIKSKYMDEDSDAEVIEFNTTPRLPTYLIAVILTENFLSHSSQDKQNIWVRSNLSPETTEITHIIPRLFSYFRVLFSDNLPLDEIDFVGIPDASARGMESFGMITMEENNFLYNPLKYSIKQFETMTLSVGFLIAQQWFSNMITPRSWSLFWLREAFAKYFSYMGLKEISKLDYFSSSFLVNELRDVMYADSMSDSEPLFQISLKTPKHIRLFNQKIVRKKGGCLIRMLEHFIGSINFRHALKEYIKKWYLKSISSVDVWDSFDDSINNLKMYHFNVSVKQVMQSWTRNKGYPLVSIQINRKAGIAKFKQEPFSLSKEDREGIWYIPISYTTQEENNFNSTKPRFWLTSQSPVTVSLNKNNSLSTWIMANIDQTGYYRVNYDIATWDVLLSHLHGNYYSIPEKSRYQLLDDAFALAYAGYIQYSIPLGLAALCAQNENHILLWEGTLRQLTFMKGIFPDEHSKEIFRQFILKLLKRIAHYLNYENRGGDKSDREYFKYIVNKESCRYDHEGCVQWANAHFNGSIDNEETNTEKVLGDLKGVLYSVVARQDKYEDWLHFFDKIKDPKVDPIEKIYLAQGLASTNNITAIDYMLSYISYTDDSAVHKTTKVEIWIQLAQHLQNLDTFLVMIRKYWEPTYLKLQNHADLLHKFVDNIGLYLGTKKHLKSVYELRNYHFSICSPEDKMLFNHLITEIEFKISLQESHLQQILGCFNNYLRGSIEY</sequence>
<dbReference type="Gene3D" id="2.60.40.1910">
    <property type="match status" value="1"/>
</dbReference>
<evidence type="ECO:0008006" key="20">
    <source>
        <dbReference type="Google" id="ProtNLM"/>
    </source>
</evidence>
<evidence type="ECO:0000256" key="4">
    <source>
        <dbReference type="ARBA" id="ARBA00022622"/>
    </source>
</evidence>
<dbReference type="Pfam" id="PF11838">
    <property type="entry name" value="ERAP1_C"/>
    <property type="match status" value="1"/>
</dbReference>
<dbReference type="SUPFAM" id="SSF63737">
    <property type="entry name" value="Leukotriene A4 hydrolase N-terminal domain"/>
    <property type="match status" value="1"/>
</dbReference>
<dbReference type="InterPro" id="IPR014782">
    <property type="entry name" value="Peptidase_M1_dom"/>
</dbReference>
<accession>A0A1B6DV32</accession>
<evidence type="ECO:0000256" key="6">
    <source>
        <dbReference type="ARBA" id="ARBA00022723"/>
    </source>
</evidence>
<dbReference type="GO" id="GO:0005737">
    <property type="term" value="C:cytoplasm"/>
    <property type="evidence" value="ECO:0007669"/>
    <property type="project" value="TreeGrafter"/>
</dbReference>
<protein>
    <recommendedName>
        <fullName evidence="20">Aminopeptidase</fullName>
    </recommendedName>
</protein>
<keyword evidence="15" id="KW-0812">Transmembrane</keyword>
<feature type="domain" description="ERAP1-like C-terminal" evidence="17">
    <location>
        <begin position="672"/>
        <end position="973"/>
    </location>
</feature>
<reference evidence="19" key="1">
    <citation type="submission" date="2015-12" db="EMBL/GenBank/DDBJ databases">
        <title>De novo transcriptome assembly of four potential Pierce s Disease insect vectors from Arizona vineyards.</title>
        <authorList>
            <person name="Tassone E.E."/>
        </authorList>
    </citation>
    <scope>NUCLEOTIDE SEQUENCE</scope>
</reference>
<feature type="binding site" evidence="14">
    <location>
        <position position="461"/>
    </location>
    <ligand>
        <name>Zn(2+)</name>
        <dbReference type="ChEBI" id="CHEBI:29105"/>
        <note>catalytic</note>
    </ligand>
</feature>
<evidence type="ECO:0000259" key="16">
    <source>
        <dbReference type="Pfam" id="PF01433"/>
    </source>
</evidence>
<keyword evidence="13" id="KW-0449">Lipoprotein</keyword>
<dbReference type="Gene3D" id="1.25.50.20">
    <property type="match status" value="1"/>
</dbReference>
<dbReference type="EMBL" id="GEDC01007760">
    <property type="protein sequence ID" value="JAS29538.1"/>
    <property type="molecule type" value="Transcribed_RNA"/>
</dbReference>
<evidence type="ECO:0000256" key="8">
    <source>
        <dbReference type="ARBA" id="ARBA00022801"/>
    </source>
</evidence>
<evidence type="ECO:0000256" key="12">
    <source>
        <dbReference type="ARBA" id="ARBA00023180"/>
    </source>
</evidence>
<dbReference type="GO" id="GO:0005886">
    <property type="term" value="C:plasma membrane"/>
    <property type="evidence" value="ECO:0007669"/>
    <property type="project" value="UniProtKB-SubCell"/>
</dbReference>
<dbReference type="InterPro" id="IPR045357">
    <property type="entry name" value="Aminopeptidase_N-like_N"/>
</dbReference>
<dbReference type="Gene3D" id="1.10.390.10">
    <property type="entry name" value="Neutral Protease Domain 2"/>
    <property type="match status" value="1"/>
</dbReference>
<evidence type="ECO:0000256" key="10">
    <source>
        <dbReference type="ARBA" id="ARBA00023049"/>
    </source>
</evidence>
<dbReference type="PANTHER" id="PTHR11533">
    <property type="entry name" value="PROTEASE M1 ZINC METALLOPROTEASE"/>
    <property type="match status" value="1"/>
</dbReference>
<comment type="cofactor">
    <cofactor evidence="14">
        <name>Zn(2+)</name>
        <dbReference type="ChEBI" id="CHEBI:29105"/>
    </cofactor>
    <text evidence="14">Binds 1 zinc ion per subunit.</text>
</comment>
<dbReference type="GO" id="GO:0006508">
    <property type="term" value="P:proteolysis"/>
    <property type="evidence" value="ECO:0007669"/>
    <property type="project" value="UniProtKB-KW"/>
</dbReference>
<comment type="similarity">
    <text evidence="2">Belongs to the peptidase M1 family.</text>
</comment>
<dbReference type="GO" id="GO:0008270">
    <property type="term" value="F:zinc ion binding"/>
    <property type="evidence" value="ECO:0007669"/>
    <property type="project" value="InterPro"/>
</dbReference>
<dbReference type="Pfam" id="PF01433">
    <property type="entry name" value="Peptidase_M1"/>
    <property type="match status" value="1"/>
</dbReference>
<keyword evidence="4" id="KW-0336">GPI-anchor</keyword>
<evidence type="ECO:0000256" key="15">
    <source>
        <dbReference type="SAM" id="Phobius"/>
    </source>
</evidence>
<dbReference type="SUPFAM" id="SSF55486">
    <property type="entry name" value="Metalloproteases ('zincins'), catalytic domain"/>
    <property type="match status" value="1"/>
</dbReference>
<feature type="transmembrane region" description="Helical" evidence="15">
    <location>
        <begin position="71"/>
        <end position="90"/>
    </location>
</feature>
<evidence type="ECO:0000259" key="17">
    <source>
        <dbReference type="Pfam" id="PF11838"/>
    </source>
</evidence>
<evidence type="ECO:0000256" key="13">
    <source>
        <dbReference type="ARBA" id="ARBA00023288"/>
    </source>
</evidence>
<dbReference type="Pfam" id="PF17900">
    <property type="entry name" value="Peptidase_M1_N"/>
    <property type="match status" value="1"/>
</dbReference>
<feature type="domain" description="Aminopeptidase N-like N-terminal" evidence="18">
    <location>
        <begin position="113"/>
        <end position="334"/>
    </location>
</feature>
<comment type="subcellular location">
    <subcellularLocation>
        <location evidence="1">Cell membrane</location>
        <topology evidence="1">Lipid-anchor</topology>
        <topology evidence="1">GPI-anchor</topology>
    </subcellularLocation>
</comment>
<dbReference type="InterPro" id="IPR027268">
    <property type="entry name" value="Peptidase_M4/M1_CTD_sf"/>
</dbReference>
<evidence type="ECO:0000259" key="18">
    <source>
        <dbReference type="Pfam" id="PF17900"/>
    </source>
</evidence>
<evidence type="ECO:0000256" key="1">
    <source>
        <dbReference type="ARBA" id="ARBA00004609"/>
    </source>
</evidence>
<dbReference type="FunFam" id="2.60.40.1910:FF:000008">
    <property type="entry name" value="Aminopeptidase"/>
    <property type="match status" value="1"/>
</dbReference>
<dbReference type="GO" id="GO:0070006">
    <property type="term" value="F:metalloaminopeptidase activity"/>
    <property type="evidence" value="ECO:0007669"/>
    <property type="project" value="TreeGrafter"/>
</dbReference>